<feature type="region of interest" description="Disordered" evidence="1">
    <location>
        <begin position="144"/>
        <end position="171"/>
    </location>
</feature>
<feature type="region of interest" description="Disordered" evidence="1">
    <location>
        <begin position="218"/>
        <end position="237"/>
    </location>
</feature>
<feature type="region of interest" description="Disordered" evidence="1">
    <location>
        <begin position="1"/>
        <end position="74"/>
    </location>
</feature>
<name>A0A8E2AZ80_9APHY</name>
<organism evidence="2 3">
    <name type="scientific">Obba rivulosa</name>
    <dbReference type="NCBI Taxonomy" id="1052685"/>
    <lineage>
        <taxon>Eukaryota</taxon>
        <taxon>Fungi</taxon>
        <taxon>Dikarya</taxon>
        <taxon>Basidiomycota</taxon>
        <taxon>Agaricomycotina</taxon>
        <taxon>Agaricomycetes</taxon>
        <taxon>Polyporales</taxon>
        <taxon>Gelatoporiaceae</taxon>
        <taxon>Obba</taxon>
    </lineage>
</organism>
<dbReference type="AlphaFoldDB" id="A0A8E2AZ80"/>
<feature type="region of interest" description="Disordered" evidence="1">
    <location>
        <begin position="580"/>
        <end position="620"/>
    </location>
</feature>
<feature type="compositionally biased region" description="Low complexity" evidence="1">
    <location>
        <begin position="595"/>
        <end position="620"/>
    </location>
</feature>
<evidence type="ECO:0000313" key="2">
    <source>
        <dbReference type="EMBL" id="OCH88185.1"/>
    </source>
</evidence>
<feature type="compositionally biased region" description="Low complexity" evidence="1">
    <location>
        <begin position="349"/>
        <end position="370"/>
    </location>
</feature>
<dbReference type="OrthoDB" id="5593376at2759"/>
<proteinExistence type="predicted"/>
<gene>
    <name evidence="2" type="ORF">OBBRIDRAFT_105164</name>
</gene>
<reference evidence="2 3" key="1">
    <citation type="submission" date="2016-07" db="EMBL/GenBank/DDBJ databases">
        <title>Draft genome of the white-rot fungus Obba rivulosa 3A-2.</title>
        <authorList>
            <consortium name="DOE Joint Genome Institute"/>
            <person name="Miettinen O."/>
            <person name="Riley R."/>
            <person name="Acob R."/>
            <person name="Barry K."/>
            <person name="Cullen D."/>
            <person name="De Vries R."/>
            <person name="Hainaut M."/>
            <person name="Hatakka A."/>
            <person name="Henrissat B."/>
            <person name="Hilden K."/>
            <person name="Kuo R."/>
            <person name="Labutti K."/>
            <person name="Lipzen A."/>
            <person name="Makela M.R."/>
            <person name="Sandor L."/>
            <person name="Spatafora J.W."/>
            <person name="Grigoriev I.V."/>
            <person name="Hibbett D.S."/>
        </authorList>
    </citation>
    <scope>NUCLEOTIDE SEQUENCE [LARGE SCALE GENOMIC DNA]</scope>
    <source>
        <strain evidence="2 3">3A-2</strain>
    </source>
</reference>
<evidence type="ECO:0000313" key="3">
    <source>
        <dbReference type="Proteomes" id="UP000250043"/>
    </source>
</evidence>
<feature type="region of interest" description="Disordered" evidence="1">
    <location>
        <begin position="336"/>
        <end position="377"/>
    </location>
</feature>
<feature type="compositionally biased region" description="Low complexity" evidence="1">
    <location>
        <begin position="155"/>
        <end position="171"/>
    </location>
</feature>
<dbReference type="EMBL" id="KV722459">
    <property type="protein sequence ID" value="OCH88185.1"/>
    <property type="molecule type" value="Genomic_DNA"/>
</dbReference>
<feature type="compositionally biased region" description="Polar residues" evidence="1">
    <location>
        <begin position="1"/>
        <end position="22"/>
    </location>
</feature>
<evidence type="ECO:0000256" key="1">
    <source>
        <dbReference type="SAM" id="MobiDB-lite"/>
    </source>
</evidence>
<keyword evidence="3" id="KW-1185">Reference proteome</keyword>
<dbReference type="Proteomes" id="UP000250043">
    <property type="component" value="Unassembled WGS sequence"/>
</dbReference>
<sequence>MTSMQQDAQASAQTAIDSQQFKDFQPSDIAPAYSSPIDPSPHADTSLPSASGQHLHIPMPQLPPDMSAGTPHQVQPLFQGGIDPVNVMSMPVEMSIPALPPPPVDLSAMDVISAPAADSIPQVSLMQMASQNASFAVGPRLNELSNLDGTHPQLSSPSGTTSSASVSHASSPAANGIASQYSAASSSLASALDPSRSRSGSSASPGTLASSVSDLCFSSAPSGPPTSAPDAGFQFPPTYFMEEESPELAGGAHLMVVRDLLKRIARQANNGSQACSNGQTNDARGIVDKLKRDVLLVVDLVQGLQLADATGQSPSTASPHAHQAVTAANAGGVAAPSVSGLEGGHAHHLNGLAHPTPSSALDGSSASDSGDMTRKRCASSLAGDRVLKAMKLEPQDDAHALQMPSAASIGASQPPYSTQIFPFTAPISSIPTSMPALGDMSAIPQQMPPPMPSRPPSSSGIPQHLSLGILQDTAQPPQVLHSAPPFFHTSSVSLDQPMPPPPTEFTHPASAPGSSMPLTAPAYPTQISGAMWTDSCVPVTRHHHSLSGSSFVDASLPHSAMGIAGPSSGLQYPAPSVFGSPPRTAHMQQGPPVLSGSSSTSSLPHRAGASTGAALCAATP</sequence>
<accession>A0A8E2AZ80</accession>
<feature type="compositionally biased region" description="Polar residues" evidence="1">
    <location>
        <begin position="144"/>
        <end position="154"/>
    </location>
</feature>
<protein>
    <submittedName>
        <fullName evidence="2">Uncharacterized protein</fullName>
    </submittedName>
</protein>